<feature type="region of interest" description="Disordered" evidence="1">
    <location>
        <begin position="175"/>
        <end position="241"/>
    </location>
</feature>
<reference evidence="2 3" key="1">
    <citation type="submission" date="2019-03" db="EMBL/GenBank/DDBJ databases">
        <title>Genomic Encyclopedia of Type Strains, Phase IV (KMG-IV): sequencing the most valuable type-strain genomes for metagenomic binning, comparative biology and taxonomic classification.</title>
        <authorList>
            <person name="Goeker M."/>
        </authorList>
    </citation>
    <scope>NUCLEOTIDE SEQUENCE [LARGE SCALE GENOMIC DNA]</scope>
    <source>
        <strain evidence="2 3">DSM 13605</strain>
    </source>
</reference>
<accession>A0A4R3MYV4</accession>
<keyword evidence="3" id="KW-1185">Reference proteome</keyword>
<evidence type="ECO:0000256" key="1">
    <source>
        <dbReference type="SAM" id="MobiDB-lite"/>
    </source>
</evidence>
<sequence length="241" mass="26164">MPRSGVGLDEQLGRKVAENDASGARQRTAHRRTQLPIPSESRAACAQPDAAARKRCNGRECWTVCCCEKPRAHPDTEAGTNRLAKLAQTVRNPAEESAGELHWRFARRSGGNSFCSALTPELSRATKWRRLGRTVRAQSSRKRRQRGAPAHGAPPHAVACTVREPSRLRATRCGRKETLQHGESVGGSAATRSHGRTPILRPARTGWRSRRRPPGAPRKNRRASCTGALPGAAAEAAFPAP</sequence>
<organism evidence="2 3">
    <name type="scientific">Thermomonas haemolytica</name>
    <dbReference type="NCBI Taxonomy" id="141949"/>
    <lineage>
        <taxon>Bacteria</taxon>
        <taxon>Pseudomonadati</taxon>
        <taxon>Pseudomonadota</taxon>
        <taxon>Gammaproteobacteria</taxon>
        <taxon>Lysobacterales</taxon>
        <taxon>Lysobacteraceae</taxon>
        <taxon>Thermomonas</taxon>
    </lineage>
</organism>
<feature type="region of interest" description="Disordered" evidence="1">
    <location>
        <begin position="1"/>
        <end position="41"/>
    </location>
</feature>
<dbReference type="EMBL" id="SMAP01000015">
    <property type="protein sequence ID" value="TCT19933.1"/>
    <property type="molecule type" value="Genomic_DNA"/>
</dbReference>
<feature type="compositionally biased region" description="Basic residues" evidence="1">
    <location>
        <begin position="132"/>
        <end position="146"/>
    </location>
</feature>
<dbReference type="Proteomes" id="UP000295414">
    <property type="component" value="Unassembled WGS sequence"/>
</dbReference>
<gene>
    <name evidence="2" type="ORF">EDC34_1151</name>
</gene>
<feature type="compositionally biased region" description="Low complexity" evidence="1">
    <location>
        <begin position="147"/>
        <end position="156"/>
    </location>
</feature>
<feature type="compositionally biased region" description="Low complexity" evidence="1">
    <location>
        <begin position="228"/>
        <end position="241"/>
    </location>
</feature>
<evidence type="ECO:0000313" key="2">
    <source>
        <dbReference type="EMBL" id="TCT19933.1"/>
    </source>
</evidence>
<name>A0A4R3MYV4_9GAMM</name>
<comment type="caution">
    <text evidence="2">The sequence shown here is derived from an EMBL/GenBank/DDBJ whole genome shotgun (WGS) entry which is preliminary data.</text>
</comment>
<dbReference type="AlphaFoldDB" id="A0A4R3MYV4"/>
<feature type="compositionally biased region" description="Basic residues" evidence="1">
    <location>
        <begin position="207"/>
        <end position="222"/>
    </location>
</feature>
<feature type="region of interest" description="Disordered" evidence="1">
    <location>
        <begin position="132"/>
        <end position="156"/>
    </location>
</feature>
<protein>
    <submittedName>
        <fullName evidence="2">Uncharacterized protein</fullName>
    </submittedName>
</protein>
<evidence type="ECO:0000313" key="3">
    <source>
        <dbReference type="Proteomes" id="UP000295414"/>
    </source>
</evidence>
<proteinExistence type="predicted"/>